<keyword evidence="1" id="KW-0732">Signal</keyword>
<evidence type="ECO:0000256" key="3">
    <source>
        <dbReference type="SAM" id="Phobius"/>
    </source>
</evidence>
<dbReference type="InterPro" id="IPR015943">
    <property type="entry name" value="WD40/YVTN_repeat-like_dom_sf"/>
</dbReference>
<proteinExistence type="predicted"/>
<dbReference type="InterPro" id="IPR011964">
    <property type="entry name" value="YVTN_b-propeller_repeat"/>
</dbReference>
<dbReference type="InterPro" id="IPR011048">
    <property type="entry name" value="Haem_d1_sf"/>
</dbReference>
<dbReference type="NCBIfam" id="TIGR02276">
    <property type="entry name" value="beta_rpt_yvtn"/>
    <property type="match status" value="1"/>
</dbReference>
<evidence type="ECO:0000313" key="5">
    <source>
        <dbReference type="EMBL" id="SDT47313.1"/>
    </source>
</evidence>
<keyword evidence="3" id="KW-1133">Transmembrane helix</keyword>
<reference evidence="5 6" key="1">
    <citation type="submission" date="2016-10" db="EMBL/GenBank/DDBJ databases">
        <authorList>
            <person name="de Groot N.N."/>
        </authorList>
    </citation>
    <scope>NUCLEOTIDE SEQUENCE [LARGE SCALE GENOMIC DNA]</scope>
    <source>
        <strain evidence="5 6">DSM 43941</strain>
    </source>
</reference>
<feature type="domain" description="YNCE-like beta-propeller" evidence="4">
    <location>
        <begin position="146"/>
        <end position="388"/>
    </location>
</feature>
<evidence type="ECO:0000256" key="2">
    <source>
        <dbReference type="SAM" id="MobiDB-lite"/>
    </source>
</evidence>
<sequence length="393" mass="41686">MGAGVGPYPQGVEEKRKPGRRRIAVVAGVVVVLLLIAGGAFAGVRFARDRAETAAAPGDPAPTVTATEDEQPAGEEPTAPATDPAGTQSPVASLAKPVVLEQIKLGREPEGVAVSPDNRTLYVADQGSKDVHFVDVRSQKSSAIKVPNTPRFLALSADGKRLYVSLFEDNFTGNGMAVIDTVNRSLVKTIRTGPRPFEPAVAPDGKVWVPIHNGARVEIYDDQSLTEAARISVPPNPHWIVFTPDGKTAFTANHESSQLSVVNVADRLVLKNFKVGKSPHALAVTPDGAQLVVTNYDLDTVEVYDSGDQRLVHKIKVGKEPQAVMISSDGKHAYIVNEGSDSLSVIDLGTGKVVSTVDVGDSPRVNALSPDGLRLYVTDGRGKTVTVLRTTKE</sequence>
<dbReference type="PANTHER" id="PTHR47197">
    <property type="entry name" value="PROTEIN NIRF"/>
    <property type="match status" value="1"/>
</dbReference>
<gene>
    <name evidence="5" type="ORF">SAMN04489716_3969</name>
</gene>
<dbReference type="Pfam" id="PF21783">
    <property type="entry name" value="YNCE"/>
    <property type="match status" value="1"/>
</dbReference>
<dbReference type="InterPro" id="IPR051200">
    <property type="entry name" value="Host-pathogen_enzymatic-act"/>
</dbReference>
<name>A0A1H2AN03_9ACTN</name>
<dbReference type="AlphaFoldDB" id="A0A1H2AN03"/>
<dbReference type="InterPro" id="IPR048433">
    <property type="entry name" value="YNCE-like_beta-prop"/>
</dbReference>
<evidence type="ECO:0000313" key="6">
    <source>
        <dbReference type="Proteomes" id="UP000198688"/>
    </source>
</evidence>
<keyword evidence="3" id="KW-0472">Membrane</keyword>
<dbReference type="STRING" id="113562.SAMN04489716_3969"/>
<keyword evidence="3" id="KW-0812">Transmembrane</keyword>
<evidence type="ECO:0000256" key="1">
    <source>
        <dbReference type="ARBA" id="ARBA00022729"/>
    </source>
</evidence>
<accession>A0A1H2AN03</accession>
<dbReference type="Proteomes" id="UP000198688">
    <property type="component" value="Chromosome I"/>
</dbReference>
<feature type="region of interest" description="Disordered" evidence="2">
    <location>
        <begin position="53"/>
        <end position="91"/>
    </location>
</feature>
<organism evidence="5 6">
    <name type="scientific">Actinoplanes derwentensis</name>
    <dbReference type="NCBI Taxonomy" id="113562"/>
    <lineage>
        <taxon>Bacteria</taxon>
        <taxon>Bacillati</taxon>
        <taxon>Actinomycetota</taxon>
        <taxon>Actinomycetes</taxon>
        <taxon>Micromonosporales</taxon>
        <taxon>Micromonosporaceae</taxon>
        <taxon>Actinoplanes</taxon>
    </lineage>
</organism>
<dbReference type="SUPFAM" id="SSF51004">
    <property type="entry name" value="C-terminal (heme d1) domain of cytochrome cd1-nitrite reductase"/>
    <property type="match status" value="2"/>
</dbReference>
<dbReference type="EMBL" id="LT629758">
    <property type="protein sequence ID" value="SDT47313.1"/>
    <property type="molecule type" value="Genomic_DNA"/>
</dbReference>
<keyword evidence="6" id="KW-1185">Reference proteome</keyword>
<evidence type="ECO:0000259" key="4">
    <source>
        <dbReference type="Pfam" id="PF21783"/>
    </source>
</evidence>
<protein>
    <submittedName>
        <fullName evidence="5">40-residue YVTN family beta-propeller repeat-containing protein</fullName>
    </submittedName>
</protein>
<dbReference type="Gene3D" id="2.130.10.10">
    <property type="entry name" value="YVTN repeat-like/Quinoprotein amine dehydrogenase"/>
    <property type="match status" value="2"/>
</dbReference>
<feature type="transmembrane region" description="Helical" evidence="3">
    <location>
        <begin position="23"/>
        <end position="44"/>
    </location>
</feature>
<dbReference type="PANTHER" id="PTHR47197:SF3">
    <property type="entry name" value="DIHYDRO-HEME D1 DEHYDROGENASE"/>
    <property type="match status" value="1"/>
</dbReference>